<sequence length="381" mass="41797">MASNKRLAEETSRANRPLRIRFSPQRTEMTPGVSSGATQKIGRLELYLEATQASLPAAEGETSAVRAMLADADARVAALEAQLQALHQVTNGTAAIVNARGTSLADCLQDIPNHTRLIASHGVRQGALTTLATVQTQLGHELWFLQLIFPEGEDQADFEELVDELDEVSRAIGDVVDADSVVNKRPGVQQLCQYAGYHADTDAKKRDRFRRGLNTKLKERLNLARADTYNELVNMAITQEDCIMAHRAEKKRKAPAGPSSAQPPRYRIVQNTAPTAPPRARSQEDGLPDPHSSQAWYDPRCLHRMVRGPFFSSLFDLAPRIAVSNAGVPATSHENALSLDSPTKVKDPTRTPRTGARDRPCKSSKDGLTSPRLQSFLKEPQ</sequence>
<proteinExistence type="predicted"/>
<dbReference type="EMBL" id="PQIB02000018">
    <property type="protein sequence ID" value="RLM55989.1"/>
    <property type="molecule type" value="Genomic_DNA"/>
</dbReference>
<feature type="region of interest" description="Disordered" evidence="1">
    <location>
        <begin position="333"/>
        <end position="381"/>
    </location>
</feature>
<reference evidence="3" key="1">
    <citation type="journal article" date="2019" name="Nat. Commun.">
        <title>The genome of broomcorn millet.</title>
        <authorList>
            <person name="Zou C."/>
            <person name="Miki D."/>
            <person name="Li D."/>
            <person name="Tang Q."/>
            <person name="Xiao L."/>
            <person name="Rajput S."/>
            <person name="Deng P."/>
            <person name="Jia W."/>
            <person name="Huang R."/>
            <person name="Zhang M."/>
            <person name="Sun Y."/>
            <person name="Hu J."/>
            <person name="Fu X."/>
            <person name="Schnable P.S."/>
            <person name="Li F."/>
            <person name="Zhang H."/>
            <person name="Feng B."/>
            <person name="Zhu X."/>
            <person name="Liu R."/>
            <person name="Schnable J.C."/>
            <person name="Zhu J.-K."/>
            <person name="Zhang H."/>
        </authorList>
    </citation>
    <scope>NUCLEOTIDE SEQUENCE [LARGE SCALE GENOMIC DNA]</scope>
</reference>
<name>A0A3L6PG99_PANMI</name>
<comment type="caution">
    <text evidence="2">The sequence shown here is derived from an EMBL/GenBank/DDBJ whole genome shotgun (WGS) entry which is preliminary data.</text>
</comment>
<dbReference type="AlphaFoldDB" id="A0A3L6PG99"/>
<feature type="region of interest" description="Disordered" evidence="1">
    <location>
        <begin position="249"/>
        <end position="268"/>
    </location>
</feature>
<accession>A0A3L6PG99</accession>
<gene>
    <name evidence="2" type="ORF">C2845_PM10G11870</name>
</gene>
<dbReference type="Proteomes" id="UP000275267">
    <property type="component" value="Unassembled WGS sequence"/>
</dbReference>
<dbReference type="OrthoDB" id="786726at2759"/>
<evidence type="ECO:0000313" key="3">
    <source>
        <dbReference type="Proteomes" id="UP000275267"/>
    </source>
</evidence>
<keyword evidence="3" id="KW-1185">Reference proteome</keyword>
<feature type="compositionally biased region" description="Basic and acidic residues" evidence="1">
    <location>
        <begin position="343"/>
        <end position="365"/>
    </location>
</feature>
<evidence type="ECO:0000313" key="2">
    <source>
        <dbReference type="EMBL" id="RLM55989.1"/>
    </source>
</evidence>
<protein>
    <submittedName>
        <fullName evidence="2">Polyprotein</fullName>
    </submittedName>
</protein>
<evidence type="ECO:0000256" key="1">
    <source>
        <dbReference type="SAM" id="MobiDB-lite"/>
    </source>
</evidence>
<organism evidence="2 3">
    <name type="scientific">Panicum miliaceum</name>
    <name type="common">Proso millet</name>
    <name type="synonym">Broomcorn millet</name>
    <dbReference type="NCBI Taxonomy" id="4540"/>
    <lineage>
        <taxon>Eukaryota</taxon>
        <taxon>Viridiplantae</taxon>
        <taxon>Streptophyta</taxon>
        <taxon>Embryophyta</taxon>
        <taxon>Tracheophyta</taxon>
        <taxon>Spermatophyta</taxon>
        <taxon>Magnoliopsida</taxon>
        <taxon>Liliopsida</taxon>
        <taxon>Poales</taxon>
        <taxon>Poaceae</taxon>
        <taxon>PACMAD clade</taxon>
        <taxon>Panicoideae</taxon>
        <taxon>Panicodae</taxon>
        <taxon>Paniceae</taxon>
        <taxon>Panicinae</taxon>
        <taxon>Panicum</taxon>
        <taxon>Panicum sect. Panicum</taxon>
    </lineage>
</organism>